<dbReference type="EMBL" id="BMAC01000806">
    <property type="protein sequence ID" value="GFQ03179.1"/>
    <property type="molecule type" value="Genomic_DNA"/>
</dbReference>
<feature type="region of interest" description="Disordered" evidence="1">
    <location>
        <begin position="15"/>
        <end position="58"/>
    </location>
</feature>
<sequence>HHSINTWRHLQIWKHSSTQPAPSSAASSKPSTRTSRTWCRSSAAPEPASAGTSTAASSTTSSASTAYSRCGTPPAAVCLCGLYHSAYSNSYVNLAIFPPSAAGRDTVRSHVGPAAESLIHLFCVVPRQQLIFDNLLFRYTDAELVDHLRSSAAGEIDSQADWRVRLESVCPAEGIKVKHIKTGEDVVLPRRIVAVFLLLTMADFSDQWFGFQDKLFDNVNGRLEFSGNENSLWPGDGKPGLWFNSVSRMGAIYKLIAREEEIVNTNNYNNKNNNKSDIIIGDDDVELVVPPVFEGCEKIVDAKDGIMARDLYWEAVCGGGDAAEGLLLESVEKNPFVGEAHVVLSQIYLGKGEFEAAERAAERGLRLMMEWGSPWDKRMTWQGWIAWGRVLRMKAKEKSWPQDAFGLLNLGLVI</sequence>
<name>A0A830D041_9LAMI</name>
<dbReference type="InterPro" id="IPR049202">
    <property type="entry name" value="DUF6817"/>
</dbReference>
<reference evidence="3" key="1">
    <citation type="submission" date="2020-07" db="EMBL/GenBank/DDBJ databases">
        <title>Ethylene signaling mediates host invasion by parasitic plants.</title>
        <authorList>
            <person name="Yoshida S."/>
        </authorList>
    </citation>
    <scope>NUCLEOTIDE SEQUENCE</scope>
    <source>
        <strain evidence="3">Okayama</strain>
    </source>
</reference>
<keyword evidence="4" id="KW-1185">Reference proteome</keyword>
<proteinExistence type="predicted"/>
<feature type="compositionally biased region" description="Low complexity" evidence="1">
    <location>
        <begin position="16"/>
        <end position="58"/>
    </location>
</feature>
<dbReference type="OrthoDB" id="2306007at2759"/>
<dbReference type="Pfam" id="PF20680">
    <property type="entry name" value="DUF6817"/>
    <property type="match status" value="1"/>
</dbReference>
<feature type="domain" description="DUF6817" evidence="2">
    <location>
        <begin position="74"/>
        <end position="127"/>
    </location>
</feature>
<protein>
    <recommendedName>
        <fullName evidence="2">DUF6817 domain-containing protein</fullName>
    </recommendedName>
</protein>
<evidence type="ECO:0000256" key="1">
    <source>
        <dbReference type="SAM" id="MobiDB-lite"/>
    </source>
</evidence>
<dbReference type="PANTHER" id="PTHR37391">
    <property type="entry name" value="E3 UBIQUITIN-PROTEIN LIGASE"/>
    <property type="match status" value="1"/>
</dbReference>
<organism evidence="3 4">
    <name type="scientific">Phtheirospermum japonicum</name>
    <dbReference type="NCBI Taxonomy" id="374723"/>
    <lineage>
        <taxon>Eukaryota</taxon>
        <taxon>Viridiplantae</taxon>
        <taxon>Streptophyta</taxon>
        <taxon>Embryophyta</taxon>
        <taxon>Tracheophyta</taxon>
        <taxon>Spermatophyta</taxon>
        <taxon>Magnoliopsida</taxon>
        <taxon>eudicotyledons</taxon>
        <taxon>Gunneridae</taxon>
        <taxon>Pentapetalae</taxon>
        <taxon>asterids</taxon>
        <taxon>lamiids</taxon>
        <taxon>Lamiales</taxon>
        <taxon>Orobanchaceae</taxon>
        <taxon>Orobanchaceae incertae sedis</taxon>
        <taxon>Phtheirospermum</taxon>
    </lineage>
</organism>
<evidence type="ECO:0000313" key="4">
    <source>
        <dbReference type="Proteomes" id="UP000653305"/>
    </source>
</evidence>
<accession>A0A830D041</accession>
<dbReference type="Proteomes" id="UP000653305">
    <property type="component" value="Unassembled WGS sequence"/>
</dbReference>
<evidence type="ECO:0000259" key="2">
    <source>
        <dbReference type="Pfam" id="PF20680"/>
    </source>
</evidence>
<feature type="non-terminal residue" evidence="3">
    <location>
        <position position="1"/>
    </location>
</feature>
<comment type="caution">
    <text evidence="3">The sequence shown here is derived from an EMBL/GenBank/DDBJ whole genome shotgun (WGS) entry which is preliminary data.</text>
</comment>
<evidence type="ECO:0000313" key="3">
    <source>
        <dbReference type="EMBL" id="GFQ03179.1"/>
    </source>
</evidence>
<dbReference type="AlphaFoldDB" id="A0A830D041"/>
<gene>
    <name evidence="3" type="ORF">PHJA_002461700</name>
</gene>
<dbReference type="PANTHER" id="PTHR37391:SF2">
    <property type="entry name" value="E3 UBIQUITIN-PROTEIN LIGASE"/>
    <property type="match status" value="1"/>
</dbReference>